<gene>
    <name evidence="4" type="ORF">ENM99_01810</name>
</gene>
<proteinExistence type="predicted"/>
<dbReference type="GO" id="GO:0032259">
    <property type="term" value="P:methylation"/>
    <property type="evidence" value="ECO:0007669"/>
    <property type="project" value="UniProtKB-KW"/>
</dbReference>
<organism evidence="4">
    <name type="scientific">Desulfurella acetivorans</name>
    <dbReference type="NCBI Taxonomy" id="33002"/>
    <lineage>
        <taxon>Bacteria</taxon>
        <taxon>Pseudomonadati</taxon>
        <taxon>Campylobacterota</taxon>
        <taxon>Desulfurellia</taxon>
        <taxon>Desulfurellales</taxon>
        <taxon>Desulfurellaceae</taxon>
        <taxon>Desulfurella</taxon>
    </lineage>
</organism>
<dbReference type="PANTHER" id="PTHR13370:SF24">
    <property type="entry name" value="TYPE III RESTRICTION-MODIFICATION ENZYME STYLTI MOD SUBUNIT"/>
    <property type="match status" value="1"/>
</dbReference>
<comment type="caution">
    <text evidence="4">The sequence shown here is derived from an EMBL/GenBank/DDBJ whole genome shotgun (WGS) entry which is preliminary data.</text>
</comment>
<evidence type="ECO:0000259" key="3">
    <source>
        <dbReference type="Pfam" id="PF01555"/>
    </source>
</evidence>
<dbReference type="PRINTS" id="PR00508">
    <property type="entry name" value="S21N4MTFRASE"/>
</dbReference>
<dbReference type="GO" id="GO:0008170">
    <property type="term" value="F:N-methyltransferase activity"/>
    <property type="evidence" value="ECO:0007669"/>
    <property type="project" value="InterPro"/>
</dbReference>
<dbReference type="InterPro" id="IPR002941">
    <property type="entry name" value="DNA_methylase_N4/N6"/>
</dbReference>
<dbReference type="Pfam" id="PF01555">
    <property type="entry name" value="N6_N4_Mtase"/>
    <property type="match status" value="1"/>
</dbReference>
<dbReference type="InterPro" id="IPR029063">
    <property type="entry name" value="SAM-dependent_MTases_sf"/>
</dbReference>
<dbReference type="GO" id="GO:0003677">
    <property type="term" value="F:DNA binding"/>
    <property type="evidence" value="ECO:0007669"/>
    <property type="project" value="InterPro"/>
</dbReference>
<reference evidence="4" key="1">
    <citation type="journal article" date="2020" name="mSystems">
        <title>Genome- and Community-Level Interaction Insights into Carbon Utilization and Element Cycling Functions of Hydrothermarchaeota in Hydrothermal Sediment.</title>
        <authorList>
            <person name="Zhou Z."/>
            <person name="Liu Y."/>
            <person name="Xu W."/>
            <person name="Pan J."/>
            <person name="Luo Z.H."/>
            <person name="Li M."/>
        </authorList>
    </citation>
    <scope>NUCLEOTIDE SEQUENCE [LARGE SCALE GENOMIC DNA]</scope>
    <source>
        <strain evidence="4">SpSt-1135</strain>
    </source>
</reference>
<dbReference type="PANTHER" id="PTHR13370">
    <property type="entry name" value="RNA METHYLASE-RELATED"/>
    <property type="match status" value="1"/>
</dbReference>
<protein>
    <submittedName>
        <fullName evidence="4">Site-specific DNA-methyltransferase</fullName>
    </submittedName>
</protein>
<feature type="domain" description="DNA methylase N-4/N-6" evidence="3">
    <location>
        <begin position="36"/>
        <end position="92"/>
    </location>
</feature>
<evidence type="ECO:0000313" key="4">
    <source>
        <dbReference type="EMBL" id="HHS48585.1"/>
    </source>
</evidence>
<dbReference type="GO" id="GO:0005737">
    <property type="term" value="C:cytoplasm"/>
    <property type="evidence" value="ECO:0007669"/>
    <property type="project" value="TreeGrafter"/>
</dbReference>
<dbReference type="Gene3D" id="3.40.50.150">
    <property type="entry name" value="Vaccinia Virus protein VP39"/>
    <property type="match status" value="1"/>
</dbReference>
<dbReference type="InterPro" id="IPR001091">
    <property type="entry name" value="RM_Methyltransferase"/>
</dbReference>
<accession>A0A7C6A6L9</accession>
<evidence type="ECO:0000256" key="1">
    <source>
        <dbReference type="ARBA" id="ARBA00022603"/>
    </source>
</evidence>
<keyword evidence="1" id="KW-0489">Methyltransferase</keyword>
<keyword evidence="2" id="KW-0808">Transferase</keyword>
<dbReference type="SUPFAM" id="SSF53335">
    <property type="entry name" value="S-adenosyl-L-methionine-dependent methyltransferases"/>
    <property type="match status" value="1"/>
</dbReference>
<dbReference type="Proteomes" id="UP000886400">
    <property type="component" value="Unassembled WGS sequence"/>
</dbReference>
<name>A0A7C6A6L9_DESAE</name>
<dbReference type="AlphaFoldDB" id="A0A7C6A6L9"/>
<sequence>MRMLNEKVPPHRLTQHIRYGLTPLPFGRNVVEARLFTQKPELLLKRIILASSNPGNIVAGFFCGSGTTLAVAEKLGRRWLGCDLSKFAIQVTRKRLLDIHNSKDLMEDDKEWKIVELKMQMK</sequence>
<dbReference type="EMBL" id="DRZX01000085">
    <property type="protein sequence ID" value="HHS48585.1"/>
    <property type="molecule type" value="Genomic_DNA"/>
</dbReference>
<evidence type="ECO:0000256" key="2">
    <source>
        <dbReference type="ARBA" id="ARBA00022679"/>
    </source>
</evidence>